<name>A0A8J3A1Z4_9PROT</name>
<protein>
    <submittedName>
        <fullName evidence="1">Uncharacterized protein</fullName>
    </submittedName>
</protein>
<dbReference type="AlphaFoldDB" id="A0A8J3A1Z4"/>
<evidence type="ECO:0000313" key="1">
    <source>
        <dbReference type="EMBL" id="GGH94139.1"/>
    </source>
</evidence>
<comment type="caution">
    <text evidence="1">The sequence shown here is derived from an EMBL/GenBank/DDBJ whole genome shotgun (WGS) entry which is preliminary data.</text>
</comment>
<organism evidence="1 2">
    <name type="scientific">Aquisalinus luteolus</name>
    <dbReference type="NCBI Taxonomy" id="1566827"/>
    <lineage>
        <taxon>Bacteria</taxon>
        <taxon>Pseudomonadati</taxon>
        <taxon>Pseudomonadota</taxon>
        <taxon>Alphaproteobacteria</taxon>
        <taxon>Parvularculales</taxon>
        <taxon>Parvularculaceae</taxon>
        <taxon>Aquisalinus</taxon>
    </lineage>
</organism>
<evidence type="ECO:0000313" key="2">
    <source>
        <dbReference type="Proteomes" id="UP000621856"/>
    </source>
</evidence>
<sequence>MENGAKLFHQSGIVGPESEDGWYLTVSEEKMKGTLEEEKELLIASGDEFPDYRLGEVRDMEIGGVMGITAEYFDPQHNASAIGYWVPNRLNYLVRIDFFFPNDTPVARAAAKRVIDGLYHLEKGESGFEKNPFRFESEFRIGDPAEFFGNGWEVHMYQYDHDGSKGVNYLIQRKLEVEGARKIVSQGKVRMLPVTDENREELTGEADCMTDTQYRTADYGWYRITCKEHNITTEGRDWRGIMYASMKNNEEVFKDHYRMRQVIGDRVLEVYVECYDTDEDSDCFDQAAVMAYKGIRLNPTPTLGNAAQ</sequence>
<accession>A0A8J3A1Z4</accession>
<dbReference type="Proteomes" id="UP000621856">
    <property type="component" value="Unassembled WGS sequence"/>
</dbReference>
<proteinExistence type="predicted"/>
<dbReference type="EMBL" id="BMGZ01000001">
    <property type="protein sequence ID" value="GGH94139.1"/>
    <property type="molecule type" value="Genomic_DNA"/>
</dbReference>
<reference evidence="1" key="1">
    <citation type="journal article" date="2014" name="Int. J. Syst. Evol. Microbiol.">
        <title>Complete genome sequence of Corynebacterium casei LMG S-19264T (=DSM 44701T), isolated from a smear-ripened cheese.</title>
        <authorList>
            <consortium name="US DOE Joint Genome Institute (JGI-PGF)"/>
            <person name="Walter F."/>
            <person name="Albersmeier A."/>
            <person name="Kalinowski J."/>
            <person name="Ruckert C."/>
        </authorList>
    </citation>
    <scope>NUCLEOTIDE SEQUENCE</scope>
    <source>
        <strain evidence="1">CGMCC 1.14984</strain>
    </source>
</reference>
<reference evidence="1" key="2">
    <citation type="submission" date="2020-09" db="EMBL/GenBank/DDBJ databases">
        <authorList>
            <person name="Sun Q."/>
            <person name="Zhou Y."/>
        </authorList>
    </citation>
    <scope>NUCLEOTIDE SEQUENCE</scope>
    <source>
        <strain evidence="1">CGMCC 1.14984</strain>
    </source>
</reference>
<gene>
    <name evidence="1" type="ORF">GCM10011355_07620</name>
</gene>